<sequence length="269" mass="29589">MNEMATTTVDVNTPPKATDTKATGAREAQKELTAAKNLDIKLRSTSRRINTDLTEWFYLVAEAKRTNAHLKIEGGFKTWQAYVTDVLSKDAPLLHAVARAPIADWLREEGLSYPAIAEILGVSAGTAWNDVNRPAPQEPGSPNKDVGESTADITVKRIESATKTLTKKVNDMPVRDKNRVRKETMVMLATVATPVQQLEEVFSMLRGRIEKPEEGKELSTKELDRMHTLVKAFVGDLDKAITARKAGRAAHPAGKRRSSQSRTSRADAA</sequence>
<feature type="region of interest" description="Disordered" evidence="1">
    <location>
        <begin position="130"/>
        <end position="150"/>
    </location>
</feature>
<name>A0ABX3VS15_9MYCO</name>
<feature type="compositionally biased region" description="Basic residues" evidence="1">
    <location>
        <begin position="245"/>
        <end position="259"/>
    </location>
</feature>
<comment type="caution">
    <text evidence="2">The sequence shown here is derived from an EMBL/GenBank/DDBJ whole genome shotgun (WGS) entry which is preliminary data.</text>
</comment>
<organism evidence="2 3">
    <name type="scientific">Mycobacterium paraense</name>
    <dbReference type="NCBI Taxonomy" id="767916"/>
    <lineage>
        <taxon>Bacteria</taxon>
        <taxon>Bacillati</taxon>
        <taxon>Actinomycetota</taxon>
        <taxon>Actinomycetes</taxon>
        <taxon>Mycobacteriales</taxon>
        <taxon>Mycobacteriaceae</taxon>
        <taxon>Mycobacterium</taxon>
        <taxon>Mycobacterium simiae complex</taxon>
    </lineage>
</organism>
<protein>
    <recommendedName>
        <fullName evidence="4">RNA polymerase sigma factor 70 region 4 type 2 domain-containing protein</fullName>
    </recommendedName>
</protein>
<feature type="compositionally biased region" description="Polar residues" evidence="1">
    <location>
        <begin position="1"/>
        <end position="11"/>
    </location>
</feature>
<dbReference type="EMBL" id="LQPK01000005">
    <property type="protein sequence ID" value="ORW33257.1"/>
    <property type="molecule type" value="Genomic_DNA"/>
</dbReference>
<dbReference type="Proteomes" id="UP000193801">
    <property type="component" value="Unassembled WGS sequence"/>
</dbReference>
<reference evidence="2 3" key="1">
    <citation type="journal article" date="2015" name="Emerg. Microbes Infect.">
        <title>Characterization of 17 strains belonging to the Mycobacterium simiae complex and description of Mycobacterium paraense sp. nov.</title>
        <authorList>
            <person name="Fusco da Costa A.R."/>
            <person name="Fedrizzi T."/>
            <person name="Lopes M.L."/>
            <person name="Pecorari M."/>
            <person name="Oliveira da Costa W.L."/>
            <person name="Giacobazzi E."/>
            <person name="da Costa Bahia J.R."/>
            <person name="De Sanctis V."/>
            <person name="Batista Lima K.V."/>
            <person name="Bertorelli R."/>
            <person name="Grottola A."/>
            <person name="Fabio A."/>
            <person name="Mariottini A."/>
            <person name="Ferretti P."/>
            <person name="Di Leva F."/>
            <person name="Fregni Serpini G."/>
            <person name="Tagliazucchi S."/>
            <person name="Rumpianesi F."/>
            <person name="Jousson O."/>
            <person name="Segata N."/>
            <person name="Tortoli E."/>
        </authorList>
    </citation>
    <scope>NUCLEOTIDE SEQUENCE [LARGE SCALE GENOMIC DNA]</scope>
    <source>
        <strain evidence="2 3">FI-07156</strain>
    </source>
</reference>
<feature type="region of interest" description="Disordered" evidence="1">
    <location>
        <begin position="243"/>
        <end position="269"/>
    </location>
</feature>
<proteinExistence type="predicted"/>
<keyword evidence="3" id="KW-1185">Reference proteome</keyword>
<accession>A0ABX3VS15</accession>
<gene>
    <name evidence="2" type="ORF">AWB91_09015</name>
</gene>
<evidence type="ECO:0000313" key="3">
    <source>
        <dbReference type="Proteomes" id="UP000193801"/>
    </source>
</evidence>
<evidence type="ECO:0000313" key="2">
    <source>
        <dbReference type="EMBL" id="ORW33257.1"/>
    </source>
</evidence>
<evidence type="ECO:0008006" key="4">
    <source>
        <dbReference type="Google" id="ProtNLM"/>
    </source>
</evidence>
<feature type="region of interest" description="Disordered" evidence="1">
    <location>
        <begin position="1"/>
        <end position="24"/>
    </location>
</feature>
<evidence type="ECO:0000256" key="1">
    <source>
        <dbReference type="SAM" id="MobiDB-lite"/>
    </source>
</evidence>